<dbReference type="Proteomes" id="UP000008291">
    <property type="component" value="Chromosome"/>
</dbReference>
<gene>
    <name evidence="4" type="ordered locus">Tbd_1820</name>
</gene>
<feature type="compositionally biased region" description="Pro residues" evidence="1">
    <location>
        <begin position="877"/>
        <end position="894"/>
    </location>
</feature>
<dbReference type="GO" id="GO:0005524">
    <property type="term" value="F:ATP binding"/>
    <property type="evidence" value="ECO:0007669"/>
    <property type="project" value="InterPro"/>
</dbReference>
<dbReference type="EMBL" id="CP000116">
    <property type="protein sequence ID" value="AAZ97773.1"/>
    <property type="molecule type" value="Genomic_DNA"/>
</dbReference>
<feature type="domain" description="(+)RNA virus helicase C-terminal" evidence="2">
    <location>
        <begin position="803"/>
        <end position="852"/>
    </location>
</feature>
<protein>
    <submittedName>
        <fullName evidence="4">TrwC protein</fullName>
    </submittedName>
</protein>
<dbReference type="SUPFAM" id="SSF55464">
    <property type="entry name" value="Origin of replication-binding domain, RBD-like"/>
    <property type="match status" value="1"/>
</dbReference>
<dbReference type="NCBIfam" id="NF041492">
    <property type="entry name" value="MobF"/>
    <property type="match status" value="1"/>
</dbReference>
<dbReference type="CDD" id="cd17933">
    <property type="entry name" value="DEXSc_RecD-like"/>
    <property type="match status" value="1"/>
</dbReference>
<name>Q3SHW0_THIDA</name>
<evidence type="ECO:0000259" key="2">
    <source>
        <dbReference type="Pfam" id="PF01443"/>
    </source>
</evidence>
<reference evidence="4 5" key="1">
    <citation type="journal article" date="2006" name="J. Bacteriol.">
        <title>The genome sequence of the obligately chemolithoautotrophic, facultatively anaerobic bacterium Thiobacillus denitrificans.</title>
        <authorList>
            <person name="Beller H.R."/>
            <person name="Chain P.S."/>
            <person name="Letain T.E."/>
            <person name="Chakicherla A."/>
            <person name="Larimer F.W."/>
            <person name="Richardson P.M."/>
            <person name="Coleman M.A."/>
            <person name="Wood A.P."/>
            <person name="Kelly D.P."/>
        </authorList>
    </citation>
    <scope>NUCLEOTIDE SEQUENCE [LARGE SCALE GENOMIC DNA]</scope>
    <source>
        <strain evidence="4 5">ATCC 25259</strain>
    </source>
</reference>
<dbReference type="STRING" id="292415.Tbd_1820"/>
<dbReference type="Pfam" id="PF13604">
    <property type="entry name" value="AAA_30"/>
    <property type="match status" value="1"/>
</dbReference>
<dbReference type="OrthoDB" id="1634048at2"/>
<dbReference type="InterPro" id="IPR014862">
    <property type="entry name" value="TrwC"/>
</dbReference>
<keyword evidence="5" id="KW-1185">Reference proteome</keyword>
<sequence length="929" mass="101143">MVCTVSAIKTAGVAAEYYAQTDDYYRDRGHAPTAWQGKGAEALGLRGEVTPAQAEAILNGILPNGERVGGGDHRPGWDATFSAPKSVSVAAYVRGDDRLIAAHDRAVNAAIQYLEREVAATRIREEGEVRTEATGNLVAATYRHDVSREGEPDLHTHSVIANITQSADGQWRSLESRPLYRLQTDAGAVYRAALARECERLGYATERTRAGEHPSFELRQVSQAERDMWSTRSRQVEAELAKMGLSRETATAEQKQAAALATRQAKGNIGRDNLLSNWREQSRQAGHEMPALPQAQEIDAGEYRRRAEAAVRQAVEHLSERESRYTERQIVTEARKLGMGGIDDQDIRAAVADLHRRGELVETQTRQHDAITGQRLEQAGYTTREAQRIERHMLDTASRAAGAIKPAMSIEAADAAISAQVAKTGHAFNTAQVEATKALLTGTDRITLVQGYAGTAKTTSVLAVSSAALQQQGYGVIALAPTHSSAKTLGDAIGAESQTVAKFLNSRPEVSSQPRIYMVDEASMLSARDMDKLLSRTQGGRVVMVGDVKQLGSVEAGAAFRQLQTDGDLKTQVLDYIVRQRSDELRAAVYDAIRGDVQSALSKIDVRELDTRESRVGAIAADYAGMSRDDRDRTIIIAPGRDDRRQINDAVREQLAARGELGGSVTIQALDSRDMTAVESRRAGSYAVGHQVQAGRDYASLGLKRGDFARVVAVDVDCNRITLETVTGHQKEIDPSRVTKLAAFEQRDMAVAVGDKLVNRVNTQTLKNGTPLTVEKIAEGQIHVRDAAGKLHRLDAGAMHRLDHGYAQTGHESQGRTCTRVLIHAESARTNLQTQQNMYVALSRATDDARVYTDNRGALAAQIERESGQKETALAEPEPPPPALELPMPGPAIEPAPWETSEPAIDVRTPDILEIETPPPAVPEFDFDR</sequence>
<dbReference type="RefSeq" id="WP_011312332.1">
    <property type="nucleotide sequence ID" value="NC_007404.1"/>
</dbReference>
<dbReference type="SUPFAM" id="SSF52540">
    <property type="entry name" value="P-loop containing nucleoside triphosphate hydrolases"/>
    <property type="match status" value="2"/>
</dbReference>
<evidence type="ECO:0000313" key="4">
    <source>
        <dbReference type="EMBL" id="AAZ97773.1"/>
    </source>
</evidence>
<accession>Q3SHW0</accession>
<evidence type="ECO:0000313" key="5">
    <source>
        <dbReference type="Proteomes" id="UP000008291"/>
    </source>
</evidence>
<proteinExistence type="predicted"/>
<dbReference type="InterPro" id="IPR014059">
    <property type="entry name" value="TraI/TrwC_relax"/>
</dbReference>
<dbReference type="eggNOG" id="COG0507">
    <property type="taxonomic scope" value="Bacteria"/>
</dbReference>
<dbReference type="Pfam" id="PF01443">
    <property type="entry name" value="Viral_helicase1"/>
    <property type="match status" value="1"/>
</dbReference>
<dbReference type="HOGENOM" id="CLU_001748_0_2_4"/>
<dbReference type="Gene3D" id="3.40.50.300">
    <property type="entry name" value="P-loop containing nucleotide triphosphate hydrolases"/>
    <property type="match status" value="2"/>
</dbReference>
<dbReference type="Pfam" id="PF08751">
    <property type="entry name" value="TrwC"/>
    <property type="match status" value="1"/>
</dbReference>
<organism evidence="4 5">
    <name type="scientific">Thiobacillus denitrificans (strain ATCC 25259 / T1)</name>
    <dbReference type="NCBI Taxonomy" id="292415"/>
    <lineage>
        <taxon>Bacteria</taxon>
        <taxon>Pseudomonadati</taxon>
        <taxon>Pseudomonadota</taxon>
        <taxon>Betaproteobacteria</taxon>
        <taxon>Nitrosomonadales</taxon>
        <taxon>Thiobacillaceae</taxon>
        <taxon>Thiobacillus</taxon>
    </lineage>
</organism>
<dbReference type="AlphaFoldDB" id="Q3SHW0"/>
<dbReference type="NCBIfam" id="TIGR02686">
    <property type="entry name" value="relax_trwC"/>
    <property type="match status" value="1"/>
</dbReference>
<evidence type="ECO:0000259" key="3">
    <source>
        <dbReference type="Pfam" id="PF08751"/>
    </source>
</evidence>
<feature type="domain" description="TrwC relaxase" evidence="3">
    <location>
        <begin position="12"/>
        <end position="284"/>
    </location>
</feature>
<feature type="region of interest" description="Disordered" evidence="1">
    <location>
        <begin position="864"/>
        <end position="929"/>
    </location>
</feature>
<dbReference type="InterPro" id="IPR027351">
    <property type="entry name" value="(+)RNA_virus_helicase_core_dom"/>
</dbReference>
<dbReference type="CDD" id="cd18809">
    <property type="entry name" value="SF1_C_RecD"/>
    <property type="match status" value="1"/>
</dbReference>
<dbReference type="KEGG" id="tbd:Tbd_1820"/>
<dbReference type="InterPro" id="IPR027417">
    <property type="entry name" value="P-loop_NTPase"/>
</dbReference>
<evidence type="ECO:0000256" key="1">
    <source>
        <dbReference type="SAM" id="MobiDB-lite"/>
    </source>
</evidence>